<reference evidence="1" key="1">
    <citation type="submission" date="2015-07" db="EMBL/GenBank/DDBJ databases">
        <title>MeaNS - Measles Nucleotide Surveillance Program.</title>
        <authorList>
            <person name="Tran T."/>
            <person name="Druce J."/>
        </authorList>
    </citation>
    <scope>NUCLEOTIDE SEQUENCE</scope>
    <source>
        <strain evidence="1">UCB-OBI-ISO-001</strain>
        <tissue evidence="1">Gonad</tissue>
    </source>
</reference>
<sequence>MFLSSSLSHSSELSFGQGKMVWAEISLGKAKTVRAESSLKFIENRFENFNNNQI</sequence>
<evidence type="ECO:0000313" key="1">
    <source>
        <dbReference type="EMBL" id="KOF71581.1"/>
    </source>
</evidence>
<gene>
    <name evidence="1" type="ORF">OCBIM_22000859mg</name>
</gene>
<accession>A0A0L8G3I1</accession>
<proteinExistence type="predicted"/>
<name>A0A0L8G3I1_OCTBM</name>
<dbReference type="EMBL" id="KQ424096">
    <property type="protein sequence ID" value="KOF71581.1"/>
    <property type="molecule type" value="Genomic_DNA"/>
</dbReference>
<organism evidence="1">
    <name type="scientific">Octopus bimaculoides</name>
    <name type="common">California two-spotted octopus</name>
    <dbReference type="NCBI Taxonomy" id="37653"/>
    <lineage>
        <taxon>Eukaryota</taxon>
        <taxon>Metazoa</taxon>
        <taxon>Spiralia</taxon>
        <taxon>Lophotrochozoa</taxon>
        <taxon>Mollusca</taxon>
        <taxon>Cephalopoda</taxon>
        <taxon>Coleoidea</taxon>
        <taxon>Octopodiformes</taxon>
        <taxon>Octopoda</taxon>
        <taxon>Incirrata</taxon>
        <taxon>Octopodidae</taxon>
        <taxon>Octopus</taxon>
    </lineage>
</organism>
<dbReference type="AlphaFoldDB" id="A0A0L8G3I1"/>
<protein>
    <submittedName>
        <fullName evidence="1">Uncharacterized protein</fullName>
    </submittedName>
</protein>